<accession>A0A9P5WWV5</accession>
<protein>
    <submittedName>
        <fullName evidence="1">Uncharacterized protein</fullName>
    </submittedName>
</protein>
<evidence type="ECO:0000313" key="1">
    <source>
        <dbReference type="EMBL" id="KAF9439832.1"/>
    </source>
</evidence>
<sequence length="64" mass="7303">LKKLHEASMPYAFYDSDVRVPPPACHPGTRRDFIDKISDWGSDTSQDTKRMFWMYGPGGLGKQL</sequence>
<proteinExistence type="predicted"/>
<reference evidence="1" key="1">
    <citation type="submission" date="2020-11" db="EMBL/GenBank/DDBJ databases">
        <authorList>
            <consortium name="DOE Joint Genome Institute"/>
            <person name="Ahrendt S."/>
            <person name="Riley R."/>
            <person name="Andreopoulos W."/>
            <person name="Labutti K."/>
            <person name="Pangilinan J."/>
            <person name="Ruiz-Duenas F.J."/>
            <person name="Barrasa J.M."/>
            <person name="Sanchez-Garcia M."/>
            <person name="Camarero S."/>
            <person name="Miyauchi S."/>
            <person name="Serrano A."/>
            <person name="Linde D."/>
            <person name="Babiker R."/>
            <person name="Drula E."/>
            <person name="Ayuso-Fernandez I."/>
            <person name="Pacheco R."/>
            <person name="Padilla G."/>
            <person name="Ferreira P."/>
            <person name="Barriuso J."/>
            <person name="Kellner H."/>
            <person name="Castanera R."/>
            <person name="Alfaro M."/>
            <person name="Ramirez L."/>
            <person name="Pisabarro A.G."/>
            <person name="Kuo A."/>
            <person name="Tritt A."/>
            <person name="Lipzen A."/>
            <person name="He G."/>
            <person name="Yan M."/>
            <person name="Ng V."/>
            <person name="Cullen D."/>
            <person name="Martin F."/>
            <person name="Rosso M.-N."/>
            <person name="Henrissat B."/>
            <person name="Hibbett D."/>
            <person name="Martinez A.T."/>
            <person name="Grigoriev I.V."/>
        </authorList>
    </citation>
    <scope>NUCLEOTIDE SEQUENCE</scope>
    <source>
        <strain evidence="1">MF-IS2</strain>
    </source>
</reference>
<name>A0A9P5WWV5_9AGAR</name>
<comment type="caution">
    <text evidence="1">The sequence shown here is derived from an EMBL/GenBank/DDBJ whole genome shotgun (WGS) entry which is preliminary data.</text>
</comment>
<keyword evidence="2" id="KW-1185">Reference proteome</keyword>
<feature type="non-terminal residue" evidence="1">
    <location>
        <position position="1"/>
    </location>
</feature>
<dbReference type="Proteomes" id="UP000807342">
    <property type="component" value="Unassembled WGS sequence"/>
</dbReference>
<dbReference type="AlphaFoldDB" id="A0A9P5WWV5"/>
<organism evidence="1 2">
    <name type="scientific">Macrolepiota fuliginosa MF-IS2</name>
    <dbReference type="NCBI Taxonomy" id="1400762"/>
    <lineage>
        <taxon>Eukaryota</taxon>
        <taxon>Fungi</taxon>
        <taxon>Dikarya</taxon>
        <taxon>Basidiomycota</taxon>
        <taxon>Agaricomycotina</taxon>
        <taxon>Agaricomycetes</taxon>
        <taxon>Agaricomycetidae</taxon>
        <taxon>Agaricales</taxon>
        <taxon>Agaricineae</taxon>
        <taxon>Agaricaceae</taxon>
        <taxon>Macrolepiota</taxon>
    </lineage>
</organism>
<gene>
    <name evidence="1" type="ORF">P691DRAFT_689561</name>
</gene>
<dbReference type="EMBL" id="MU153300">
    <property type="protein sequence ID" value="KAF9439832.1"/>
    <property type="molecule type" value="Genomic_DNA"/>
</dbReference>
<evidence type="ECO:0000313" key="2">
    <source>
        <dbReference type="Proteomes" id="UP000807342"/>
    </source>
</evidence>